<accession>A0AA39GFS9</accession>
<feature type="region of interest" description="Disordered" evidence="1">
    <location>
        <begin position="1"/>
        <end position="49"/>
    </location>
</feature>
<dbReference type="Proteomes" id="UP001175261">
    <property type="component" value="Unassembled WGS sequence"/>
</dbReference>
<evidence type="ECO:0000256" key="1">
    <source>
        <dbReference type="SAM" id="MobiDB-lite"/>
    </source>
</evidence>
<evidence type="ECO:0000313" key="3">
    <source>
        <dbReference type="Proteomes" id="UP001175261"/>
    </source>
</evidence>
<dbReference type="EMBL" id="JAPDFR010000005">
    <property type="protein sequence ID" value="KAK0386543.1"/>
    <property type="molecule type" value="Genomic_DNA"/>
</dbReference>
<gene>
    <name evidence="2" type="ORF">NLU13_6378</name>
</gene>
<name>A0AA39GFS9_SARSR</name>
<proteinExistence type="predicted"/>
<organism evidence="2 3">
    <name type="scientific">Sarocladium strictum</name>
    <name type="common">Black bundle disease fungus</name>
    <name type="synonym">Acremonium strictum</name>
    <dbReference type="NCBI Taxonomy" id="5046"/>
    <lineage>
        <taxon>Eukaryota</taxon>
        <taxon>Fungi</taxon>
        <taxon>Dikarya</taxon>
        <taxon>Ascomycota</taxon>
        <taxon>Pezizomycotina</taxon>
        <taxon>Sordariomycetes</taxon>
        <taxon>Hypocreomycetidae</taxon>
        <taxon>Hypocreales</taxon>
        <taxon>Sarocladiaceae</taxon>
        <taxon>Sarocladium</taxon>
    </lineage>
</organism>
<sequence>MATSTTSAHAETITPAMRDRQARGKNPYTLEGEGPYSHADDGSGDGDFIWEQGQRVRKHHETWEQKERTNFATRVLGNPDLLLWHAQAKGDSVTAQRLRFTAMLCGYDDYYETHPQKVVLREQQQHQQQQHHQHQPPQQQQGGGSGASAPGARR</sequence>
<comment type="caution">
    <text evidence="2">The sequence shown here is derived from an EMBL/GenBank/DDBJ whole genome shotgun (WGS) entry which is preliminary data.</text>
</comment>
<reference evidence="2" key="1">
    <citation type="submission" date="2022-10" db="EMBL/GenBank/DDBJ databases">
        <title>Determination and structural analysis of whole genome sequence of Sarocladium strictum F4-1.</title>
        <authorList>
            <person name="Hu L."/>
            <person name="Jiang Y."/>
        </authorList>
    </citation>
    <scope>NUCLEOTIDE SEQUENCE</scope>
    <source>
        <strain evidence="2">F4-1</strain>
    </source>
</reference>
<feature type="region of interest" description="Disordered" evidence="1">
    <location>
        <begin position="121"/>
        <end position="154"/>
    </location>
</feature>
<protein>
    <submittedName>
        <fullName evidence="2">Uncharacterized protein</fullName>
    </submittedName>
</protein>
<dbReference type="AlphaFoldDB" id="A0AA39GFS9"/>
<evidence type="ECO:0000313" key="2">
    <source>
        <dbReference type="EMBL" id="KAK0386543.1"/>
    </source>
</evidence>
<keyword evidence="3" id="KW-1185">Reference proteome</keyword>